<evidence type="ECO:0000259" key="4">
    <source>
        <dbReference type="Pfam" id="PF02729"/>
    </source>
</evidence>
<keyword evidence="2" id="KW-0028">Amino-acid biosynthesis</keyword>
<feature type="binding site" evidence="2">
    <location>
        <position position="291"/>
    </location>
    <ligand>
        <name>N(2)-acetyl-L-ornithine</name>
        <dbReference type="ChEBI" id="CHEBI:57805"/>
    </ligand>
</feature>
<name>A0A0R2PVN5_9GAMM</name>
<dbReference type="HAMAP" id="MF_02234">
    <property type="entry name" value="AOTCase"/>
    <property type="match status" value="1"/>
</dbReference>
<keyword evidence="2" id="KW-0963">Cytoplasm</keyword>
<organism evidence="5 6">
    <name type="scientific">SAR86 cluster bacterium BACL1 MAG-120920-bin57</name>
    <dbReference type="NCBI Taxonomy" id="1655571"/>
    <lineage>
        <taxon>Bacteria</taxon>
        <taxon>Pseudomonadati</taxon>
        <taxon>Pseudomonadota</taxon>
        <taxon>Gammaproteobacteria</taxon>
        <taxon>SAR86 cluster</taxon>
    </lineage>
</organism>
<evidence type="ECO:0000259" key="3">
    <source>
        <dbReference type="Pfam" id="PF00185"/>
    </source>
</evidence>
<evidence type="ECO:0000256" key="2">
    <source>
        <dbReference type="HAMAP-Rule" id="MF_02234"/>
    </source>
</evidence>
<dbReference type="Pfam" id="PF02729">
    <property type="entry name" value="OTCace_N"/>
    <property type="match status" value="1"/>
</dbReference>
<accession>A0A0R2PVN5</accession>
<comment type="catalytic activity">
    <reaction evidence="2">
        <text>N(2)-acetyl-L-ornithine + carbamoyl phosphate = N(2)-acetyl-L-citrulline + phosphate + H(+)</text>
        <dbReference type="Rhea" id="RHEA:18609"/>
        <dbReference type="ChEBI" id="CHEBI:15378"/>
        <dbReference type="ChEBI" id="CHEBI:43474"/>
        <dbReference type="ChEBI" id="CHEBI:57805"/>
        <dbReference type="ChEBI" id="CHEBI:58228"/>
        <dbReference type="ChEBI" id="CHEBI:58765"/>
        <dbReference type="EC" id="2.1.3.9"/>
    </reaction>
</comment>
<keyword evidence="2" id="KW-0055">Arginine biosynthesis</keyword>
<dbReference type="AlphaFoldDB" id="A0A0R2PVN5"/>
<dbReference type="Gene3D" id="3.40.50.1370">
    <property type="entry name" value="Aspartate/ornithine carbamoyltransferase"/>
    <property type="match status" value="2"/>
</dbReference>
<proteinExistence type="inferred from homology"/>
<dbReference type="InterPro" id="IPR006130">
    <property type="entry name" value="Asp/Orn_carbamoylTrfase"/>
</dbReference>
<dbReference type="Pfam" id="PF00185">
    <property type="entry name" value="OTCace"/>
    <property type="match status" value="1"/>
</dbReference>
<feature type="binding site" description="in other chain" evidence="2">
    <location>
        <begin position="47"/>
        <end position="50"/>
    </location>
    <ligand>
        <name>carbamoyl phosphate</name>
        <dbReference type="ChEBI" id="CHEBI:58228"/>
        <note>ligand shared between two neighboring subunits</note>
    </ligand>
</feature>
<feature type="modified residue" description="N6-carboxylysine" evidence="2">
    <location>
        <position position="298"/>
    </location>
</feature>
<comment type="similarity">
    <text evidence="2">Belongs to the aspartate/ornithine carbamoyltransferase superfamily. AOTCase family.</text>
</comment>
<dbReference type="PANTHER" id="PTHR45753">
    <property type="entry name" value="ORNITHINE CARBAMOYLTRANSFERASE, MITOCHONDRIAL"/>
    <property type="match status" value="1"/>
</dbReference>
<comment type="function">
    <text evidence="2">Catalyzes the transfer of the carbamoyl group from carbamoyl phosphate to the delta-amino group of N(2)-acetyl-L-ornithine to produce N(2)-acetyl-L-citrulline. This is a step in an alternative arginine biosynthesis pathway.</text>
</comment>
<sequence length="330" mass="37240">MKHFISTQTWSKSELQDIVNFAVSLKENPHQPLLQNKSVAMLFFNPSLRTKTSFEIGISELSGTAIILQPGKDAWPIEFKDNLVMDGTAEEHVKEVAQVLSSYCDCIAIRAFPEFQDWSIDRTDHVINSFAKYSTVPVVNMETIEHPCQELAHILTLQEHYGNLQGKDYLLTWTYHPKPLNTAVANSSLLIASKFGMNVKLLCPSEDYLLDDRYMDAARENCATEGTTFSITHDIDSAYSGAEIVYAKSWGSLAHYGNLEAELNLRKDFKHFIVDEQKMALTNNAVFSHCLPLRRNIKATDGVMDAEYCLAVKEAGNRKHVQKSMLTKIL</sequence>
<dbReference type="GO" id="GO:0043857">
    <property type="term" value="F:N-acetylornithine carbamoyltransferase activity"/>
    <property type="evidence" value="ECO:0007669"/>
    <property type="project" value="UniProtKB-UniRule"/>
</dbReference>
<feature type="binding site" evidence="2">
    <location>
        <position position="75"/>
    </location>
    <ligand>
        <name>carbamoyl phosphate</name>
        <dbReference type="ChEBI" id="CHEBI:58228"/>
        <note>ligand shared between two neighboring subunits</note>
    </ligand>
</feature>
<gene>
    <name evidence="2" type="primary">argF'</name>
    <name evidence="5" type="ORF">ABR63_07660</name>
</gene>
<dbReference type="Proteomes" id="UP000050874">
    <property type="component" value="Unassembled WGS sequence"/>
</dbReference>
<dbReference type="PRINTS" id="PR00101">
    <property type="entry name" value="ATCASE"/>
</dbReference>
<dbReference type="EMBL" id="LIAV01000036">
    <property type="protein sequence ID" value="KRO41003.1"/>
    <property type="molecule type" value="Genomic_DNA"/>
</dbReference>
<reference evidence="6" key="1">
    <citation type="submission" date="2015-10" db="EMBL/GenBank/DDBJ databases">
        <title>Metagenome-Assembled Genomes uncover a global brackish microbiome.</title>
        <authorList>
            <person name="Hugerth L.W."/>
            <person name="Larsson J."/>
            <person name="Alneberg J."/>
            <person name="Lindh M.V."/>
            <person name="Legrand C."/>
            <person name="Pinhassi J."/>
            <person name="Andersson A."/>
        </authorList>
    </citation>
    <scope>NUCLEOTIDE SEQUENCE [LARGE SCALE GENOMIC DNA]</scope>
</reference>
<feature type="binding site" evidence="2">
    <location>
        <position position="142"/>
    </location>
    <ligand>
        <name>N(2)-acetyl-L-ornithine</name>
        <dbReference type="ChEBI" id="CHEBI:57805"/>
    </ligand>
</feature>
<dbReference type="GO" id="GO:0042450">
    <property type="term" value="P:L-arginine biosynthetic process via ornithine"/>
    <property type="evidence" value="ECO:0007669"/>
    <property type="project" value="InterPro"/>
</dbReference>
<feature type="site" description="Key residue in conferring substrate specificity for N-acetyl-L-ornithine versus N-succinyl-L-ornithine" evidence="2">
    <location>
        <position position="90"/>
    </location>
</feature>
<dbReference type="SUPFAM" id="SSF53671">
    <property type="entry name" value="Aspartate/ornithine carbamoyltransferase"/>
    <property type="match status" value="1"/>
</dbReference>
<comment type="subcellular location">
    <subcellularLocation>
        <location evidence="2">Cytoplasm</location>
    </subcellularLocation>
</comment>
<dbReference type="GO" id="GO:0005737">
    <property type="term" value="C:cytoplasm"/>
    <property type="evidence" value="ECO:0007669"/>
    <property type="project" value="UniProtKB-SubCell"/>
</dbReference>
<feature type="domain" description="Aspartate/ornithine carbamoyltransferase carbamoyl-P binding" evidence="4">
    <location>
        <begin position="2"/>
        <end position="159"/>
    </location>
</feature>
<dbReference type="PANTHER" id="PTHR45753:SF3">
    <property type="entry name" value="ORNITHINE TRANSCARBAMYLASE, MITOCHONDRIAL"/>
    <property type="match status" value="1"/>
</dbReference>
<dbReference type="NCBIfam" id="NF003384">
    <property type="entry name" value="PRK04523.1"/>
    <property type="match status" value="1"/>
</dbReference>
<feature type="binding site" description="in other chain" evidence="2">
    <location>
        <position position="110"/>
    </location>
    <ligand>
        <name>carbamoyl phosphate</name>
        <dbReference type="ChEBI" id="CHEBI:58228"/>
        <note>ligand shared between two neighboring subunits</note>
    </ligand>
</feature>
<comment type="subunit">
    <text evidence="2">Homotrimer.</text>
</comment>
<feature type="domain" description="Aspartate/ornithine carbamoyltransferase Asp/Orn-binding" evidence="3">
    <location>
        <begin position="182"/>
        <end position="327"/>
    </location>
</feature>
<dbReference type="UniPathway" id="UPA00068"/>
<dbReference type="InterPro" id="IPR006131">
    <property type="entry name" value="Asp_carbamoyltransf_Asp/Orn-bd"/>
</dbReference>
<dbReference type="PRINTS" id="PR00100">
    <property type="entry name" value="AOTCASE"/>
</dbReference>
<feature type="binding site" description="in other chain" evidence="2">
    <location>
        <position position="318"/>
    </location>
    <ligand>
        <name>carbamoyl phosphate</name>
        <dbReference type="ChEBI" id="CHEBI:58228"/>
        <note>ligand shared between two neighboring subunits</note>
    </ligand>
</feature>
<protein>
    <recommendedName>
        <fullName evidence="2">N-acetylornithine carbamoyltransferase</fullName>
        <ecNumber evidence="2">2.1.3.9</ecNumber>
    </recommendedName>
    <alternativeName>
        <fullName evidence="2">N-acetyl-L-ornithine transcarbamylase</fullName>
        <shortName evidence="2">AOTCase</shortName>
        <shortName evidence="2">Acetylornithine transcarbamylase</shortName>
    </alternativeName>
</protein>
<comment type="caution">
    <text evidence="5">The sequence shown here is derived from an EMBL/GenBank/DDBJ whole genome shotgun (WGS) entry which is preliminary data.</text>
</comment>
<dbReference type="EC" id="2.1.3.9" evidence="2"/>
<evidence type="ECO:0000313" key="6">
    <source>
        <dbReference type="Proteomes" id="UP000050874"/>
    </source>
</evidence>
<dbReference type="GO" id="GO:0004585">
    <property type="term" value="F:ornithine carbamoyltransferase activity"/>
    <property type="evidence" value="ECO:0007669"/>
    <property type="project" value="TreeGrafter"/>
</dbReference>
<dbReference type="GO" id="GO:0019240">
    <property type="term" value="P:citrulline biosynthetic process"/>
    <property type="evidence" value="ECO:0007669"/>
    <property type="project" value="TreeGrafter"/>
</dbReference>
<feature type="binding site" evidence="2">
    <location>
        <position position="248"/>
    </location>
    <ligand>
        <name>N(2)-acetyl-L-ornithine</name>
        <dbReference type="ChEBI" id="CHEBI:57805"/>
    </ligand>
</feature>
<evidence type="ECO:0000313" key="5">
    <source>
        <dbReference type="EMBL" id="KRO41003.1"/>
    </source>
</evidence>
<dbReference type="InterPro" id="IPR043695">
    <property type="entry name" value="ArgF"/>
</dbReference>
<dbReference type="InterPro" id="IPR006132">
    <property type="entry name" value="Asp/Orn_carbamoyltranf_P-bd"/>
</dbReference>
<dbReference type="GO" id="GO:0016597">
    <property type="term" value="F:amino acid binding"/>
    <property type="evidence" value="ECO:0007669"/>
    <property type="project" value="InterPro"/>
</dbReference>
<feature type="binding site" description="in other chain" evidence="2">
    <location>
        <begin position="146"/>
        <end position="149"/>
    </location>
    <ligand>
        <name>carbamoyl phosphate</name>
        <dbReference type="ChEBI" id="CHEBI:58228"/>
        <note>ligand shared between two neighboring subunits</note>
    </ligand>
</feature>
<evidence type="ECO:0000256" key="1">
    <source>
        <dbReference type="ARBA" id="ARBA00022679"/>
    </source>
</evidence>
<feature type="binding site" description="in other chain" evidence="2">
    <location>
        <begin position="290"/>
        <end position="291"/>
    </location>
    <ligand>
        <name>carbamoyl phosphate</name>
        <dbReference type="ChEBI" id="CHEBI:58228"/>
        <note>ligand shared between two neighboring subunits</note>
    </ligand>
</feature>
<keyword evidence="1 2" id="KW-0808">Transferase</keyword>
<comment type="pathway">
    <text evidence="2">Amino-acid biosynthesis; L-arginine biosynthesis.</text>
</comment>
<dbReference type="InterPro" id="IPR036901">
    <property type="entry name" value="Asp/Orn_carbamoylTrfase_sf"/>
</dbReference>